<keyword evidence="1" id="KW-0472">Membrane</keyword>
<reference evidence="3 4" key="3">
    <citation type="submission" date="2020-02" db="EMBL/GenBank/DDBJ databases">
        <title>Sequencing the genomes of 1000 actinobacteria strains.</title>
        <authorList>
            <person name="Klenk H.-P."/>
        </authorList>
    </citation>
    <scope>NUCLEOTIDE SEQUENCE [LARGE SCALE GENOMIC DNA]</scope>
    <source>
        <strain evidence="3 4">DSM 45201</strain>
    </source>
</reference>
<feature type="transmembrane region" description="Helical" evidence="1">
    <location>
        <begin position="24"/>
        <end position="45"/>
    </location>
</feature>
<dbReference type="EMBL" id="BMMI01000001">
    <property type="protein sequence ID" value="GGL52837.1"/>
    <property type="molecule type" value="Genomic_DNA"/>
</dbReference>
<dbReference type="Proteomes" id="UP000648663">
    <property type="component" value="Unassembled WGS sequence"/>
</dbReference>
<reference evidence="2" key="4">
    <citation type="submission" date="2024-05" db="EMBL/GenBank/DDBJ databases">
        <authorList>
            <person name="Sun Q."/>
            <person name="Zhou Y."/>
        </authorList>
    </citation>
    <scope>NUCLEOTIDE SEQUENCE</scope>
    <source>
        <strain evidence="2">CGMCC 4.5581</strain>
    </source>
</reference>
<reference evidence="5" key="2">
    <citation type="journal article" date="2019" name="Int. J. Syst. Evol. Microbiol.">
        <title>The Global Catalogue of Microorganisms (GCM) 10K type strain sequencing project: providing services to taxonomists for standard genome sequencing and annotation.</title>
        <authorList>
            <consortium name="The Broad Institute Genomics Platform"/>
            <consortium name="The Broad Institute Genome Sequencing Center for Infectious Disease"/>
            <person name="Wu L."/>
            <person name="Ma J."/>
        </authorList>
    </citation>
    <scope>NUCLEOTIDE SEQUENCE [LARGE SCALE GENOMIC DNA]</scope>
    <source>
        <strain evidence="5">CGMCC 4.5581</strain>
    </source>
</reference>
<dbReference type="EMBL" id="JAAMPA010000001">
    <property type="protein sequence ID" value="NIH67200.1"/>
    <property type="molecule type" value="Genomic_DNA"/>
</dbReference>
<evidence type="ECO:0000256" key="1">
    <source>
        <dbReference type="SAM" id="Phobius"/>
    </source>
</evidence>
<name>A0A846LXZ2_9ACTN</name>
<organism evidence="3 4">
    <name type="scientific">Modestobacter marinus</name>
    <dbReference type="NCBI Taxonomy" id="477641"/>
    <lineage>
        <taxon>Bacteria</taxon>
        <taxon>Bacillati</taxon>
        <taxon>Actinomycetota</taxon>
        <taxon>Actinomycetes</taxon>
        <taxon>Geodermatophilales</taxon>
        <taxon>Geodermatophilaceae</taxon>
        <taxon>Modestobacter</taxon>
    </lineage>
</organism>
<keyword evidence="1" id="KW-1133">Transmembrane helix</keyword>
<evidence type="ECO:0000313" key="4">
    <source>
        <dbReference type="Proteomes" id="UP000552836"/>
    </source>
</evidence>
<dbReference type="AlphaFoldDB" id="A0A846LXZ2"/>
<sequence length="48" mass="5286">MSQGPDDRPDRTGQGRLPKNRARLLIVGTFVLILVVVFSYMLLVANSA</sequence>
<gene>
    <name evidence="3" type="ORF">FB380_001646</name>
    <name evidence="2" type="ORF">GCM10011589_06200</name>
</gene>
<proteinExistence type="predicted"/>
<accession>A0A846LXZ2</accession>
<protein>
    <submittedName>
        <fullName evidence="3">Uncharacterized protein</fullName>
    </submittedName>
</protein>
<evidence type="ECO:0000313" key="5">
    <source>
        <dbReference type="Proteomes" id="UP000648663"/>
    </source>
</evidence>
<keyword evidence="1" id="KW-0812">Transmembrane</keyword>
<dbReference type="Proteomes" id="UP000552836">
    <property type="component" value="Unassembled WGS sequence"/>
</dbReference>
<evidence type="ECO:0000313" key="2">
    <source>
        <dbReference type="EMBL" id="GGL52837.1"/>
    </source>
</evidence>
<dbReference type="RefSeq" id="WP_166754661.1">
    <property type="nucleotide sequence ID" value="NZ_BAABJU010000001.1"/>
</dbReference>
<evidence type="ECO:0000313" key="3">
    <source>
        <dbReference type="EMBL" id="NIH67200.1"/>
    </source>
</evidence>
<comment type="caution">
    <text evidence="3">The sequence shown here is derived from an EMBL/GenBank/DDBJ whole genome shotgun (WGS) entry which is preliminary data.</text>
</comment>
<reference evidence="2" key="1">
    <citation type="journal article" date="2014" name="Int. J. Syst. Evol. Microbiol.">
        <title>Complete genome of a new Firmicutes species belonging to the dominant human colonic microbiota ('Ruminococcus bicirculans') reveals two chromosomes and a selective capacity to utilize plant glucans.</title>
        <authorList>
            <consortium name="NISC Comparative Sequencing Program"/>
            <person name="Wegmann U."/>
            <person name="Louis P."/>
            <person name="Goesmann A."/>
            <person name="Henrissat B."/>
            <person name="Duncan S.H."/>
            <person name="Flint H.J."/>
        </authorList>
    </citation>
    <scope>NUCLEOTIDE SEQUENCE</scope>
    <source>
        <strain evidence="2">CGMCC 4.5581</strain>
    </source>
</reference>
<keyword evidence="5" id="KW-1185">Reference proteome</keyword>